<organism evidence="1 2">
    <name type="scientific">Puccinia triticina</name>
    <dbReference type="NCBI Taxonomy" id="208348"/>
    <lineage>
        <taxon>Eukaryota</taxon>
        <taxon>Fungi</taxon>
        <taxon>Dikarya</taxon>
        <taxon>Basidiomycota</taxon>
        <taxon>Pucciniomycotina</taxon>
        <taxon>Pucciniomycetes</taxon>
        <taxon>Pucciniales</taxon>
        <taxon>Pucciniaceae</taxon>
        <taxon>Puccinia</taxon>
    </lineage>
</organism>
<sequence>MLTLRPSVIAGCLSKYSKLLKLYPLGLCRLQPHQTQQQRGTIYSNSGLCGPPCCGQSLLHKIPAVTDNDTPPPLIVSSHSSLAPGPGRNKAGRTKLFYLANSINPAKLAKNHPVRKDDLVIVKADLGKFVCNHVLIKQVVKFQTRQQELLQDLPTNGITPLWAPLLESSTMLLSLQLLSPESHQYITGR</sequence>
<evidence type="ECO:0000313" key="2">
    <source>
        <dbReference type="Proteomes" id="UP001164743"/>
    </source>
</evidence>
<dbReference type="RefSeq" id="XP_053024119.1">
    <property type="nucleotide sequence ID" value="XM_053172927.1"/>
</dbReference>
<dbReference type="GeneID" id="77813822"/>
<proteinExistence type="predicted"/>
<name>A0ABY7CTI3_9BASI</name>
<dbReference type="Proteomes" id="UP001164743">
    <property type="component" value="Chromosome 9A"/>
</dbReference>
<dbReference type="EMBL" id="CP110429">
    <property type="protein sequence ID" value="WAQ88564.1"/>
    <property type="molecule type" value="Genomic_DNA"/>
</dbReference>
<gene>
    <name evidence="1" type="ORF">PtA15_9A691</name>
</gene>
<protein>
    <submittedName>
        <fullName evidence="1">Uncharacterized protein</fullName>
    </submittedName>
</protein>
<keyword evidence="2" id="KW-1185">Reference proteome</keyword>
<reference evidence="1" key="1">
    <citation type="submission" date="2022-10" db="EMBL/GenBank/DDBJ databases">
        <title>Puccinia triticina Genome sequencing and assembly.</title>
        <authorList>
            <person name="Li C."/>
        </authorList>
    </citation>
    <scope>NUCLEOTIDE SEQUENCE</scope>
    <source>
        <strain evidence="1">Pt15</strain>
    </source>
</reference>
<accession>A0ABY7CTI3</accession>
<evidence type="ECO:0000313" key="1">
    <source>
        <dbReference type="EMBL" id="WAQ88564.1"/>
    </source>
</evidence>